<name>A0A8J3FRV6_9ACTN</name>
<accession>A0A8J3FRV6</accession>
<dbReference type="AlphaFoldDB" id="A0A8J3FRV6"/>
<evidence type="ECO:0000313" key="2">
    <source>
        <dbReference type="Proteomes" id="UP000656042"/>
    </source>
</evidence>
<protein>
    <submittedName>
        <fullName evidence="1">Uncharacterized protein</fullName>
    </submittedName>
</protein>
<dbReference type="Proteomes" id="UP000656042">
    <property type="component" value="Unassembled WGS sequence"/>
</dbReference>
<dbReference type="EMBL" id="BMMX01000033">
    <property type="protein sequence ID" value="GGL10009.1"/>
    <property type="molecule type" value="Genomic_DNA"/>
</dbReference>
<dbReference type="RefSeq" id="WP_189081835.1">
    <property type="nucleotide sequence ID" value="NZ_BMMX01000033.1"/>
</dbReference>
<reference evidence="1" key="1">
    <citation type="journal article" date="2014" name="Int. J. Syst. Evol. Microbiol.">
        <title>Complete genome sequence of Corynebacterium casei LMG S-19264T (=DSM 44701T), isolated from a smear-ripened cheese.</title>
        <authorList>
            <consortium name="US DOE Joint Genome Institute (JGI-PGF)"/>
            <person name="Walter F."/>
            <person name="Albersmeier A."/>
            <person name="Kalinowski J."/>
            <person name="Ruckert C."/>
        </authorList>
    </citation>
    <scope>NUCLEOTIDE SEQUENCE</scope>
    <source>
        <strain evidence="1">CGMCC 4.7299</strain>
    </source>
</reference>
<keyword evidence="2" id="KW-1185">Reference proteome</keyword>
<sequence length="235" mass="26221">MRWFGLGRRRVEQDPQRQHALLHELRHGFGPQQQLPFADQAEQVTRLLDGDDGLAVASEIVREVADAAHQEMLAQADHLHRQTGAGVRVDRSNYRPLWRDAGRWLRWPLFALPGGLHPYVHVAAAAPTIGAGARRAVRVTSAEPLLDRMFEVLDLTVAGWEFGRVRVDTDAATLAVRLISATRALHDAMSEPPPLPPPVRELMRRNNSVDVLDPRADRVVGTFNPGKTMRETLLA</sequence>
<comment type="caution">
    <text evidence="1">The sequence shown here is derived from an EMBL/GenBank/DDBJ whole genome shotgun (WGS) entry which is preliminary data.</text>
</comment>
<reference evidence="1" key="2">
    <citation type="submission" date="2020-09" db="EMBL/GenBank/DDBJ databases">
        <authorList>
            <person name="Sun Q."/>
            <person name="Zhou Y."/>
        </authorList>
    </citation>
    <scope>NUCLEOTIDE SEQUENCE</scope>
    <source>
        <strain evidence="1">CGMCC 4.7299</strain>
    </source>
</reference>
<proteinExistence type="predicted"/>
<gene>
    <name evidence="1" type="ORF">GCM10012284_50950</name>
</gene>
<evidence type="ECO:0000313" key="1">
    <source>
        <dbReference type="EMBL" id="GGL10009.1"/>
    </source>
</evidence>
<organism evidence="1 2">
    <name type="scientific">Mangrovihabitans endophyticus</name>
    <dbReference type="NCBI Taxonomy" id="1751298"/>
    <lineage>
        <taxon>Bacteria</taxon>
        <taxon>Bacillati</taxon>
        <taxon>Actinomycetota</taxon>
        <taxon>Actinomycetes</taxon>
        <taxon>Micromonosporales</taxon>
        <taxon>Micromonosporaceae</taxon>
        <taxon>Mangrovihabitans</taxon>
    </lineage>
</organism>